<dbReference type="GO" id="GO:0006307">
    <property type="term" value="P:DNA alkylation repair"/>
    <property type="evidence" value="ECO:0007669"/>
    <property type="project" value="InterPro"/>
</dbReference>
<feature type="region of interest" description="Disordered" evidence="2">
    <location>
        <begin position="94"/>
        <end position="130"/>
    </location>
</feature>
<dbReference type="PANTHER" id="PTHR31212:SF5">
    <property type="entry name" value="ISOCHORISMATASE FAMILY PROTEIN FAMILY (AFU_ORTHOLOGUE AFUA_3G14500)"/>
    <property type="match status" value="1"/>
</dbReference>
<dbReference type="PROSITE" id="PS51471">
    <property type="entry name" value="FE2OG_OXY"/>
    <property type="match status" value="1"/>
</dbReference>
<feature type="domain" description="Fe2OG dioxygenase" evidence="3">
    <location>
        <begin position="572"/>
        <end position="694"/>
    </location>
</feature>
<evidence type="ECO:0000313" key="4">
    <source>
        <dbReference type="EMBL" id="RVX75561.1"/>
    </source>
</evidence>
<comment type="similarity">
    <text evidence="1">Belongs to the isochorismatase family.</text>
</comment>
<organism evidence="4 5">
    <name type="scientific">Exophiala mesophila</name>
    <name type="common">Black yeast-like fungus</name>
    <dbReference type="NCBI Taxonomy" id="212818"/>
    <lineage>
        <taxon>Eukaryota</taxon>
        <taxon>Fungi</taxon>
        <taxon>Dikarya</taxon>
        <taxon>Ascomycota</taxon>
        <taxon>Pezizomycotina</taxon>
        <taxon>Eurotiomycetes</taxon>
        <taxon>Chaetothyriomycetidae</taxon>
        <taxon>Chaetothyriales</taxon>
        <taxon>Herpotrichiellaceae</taxon>
        <taxon>Exophiala</taxon>
    </lineage>
</organism>
<feature type="compositionally biased region" description="Basic and acidic residues" evidence="2">
    <location>
        <begin position="308"/>
        <end position="323"/>
    </location>
</feature>
<dbReference type="VEuPathDB" id="FungiDB:PV10_00389"/>
<dbReference type="InterPro" id="IPR000868">
    <property type="entry name" value="Isochorismatase-like_dom"/>
</dbReference>
<evidence type="ECO:0000256" key="1">
    <source>
        <dbReference type="ARBA" id="ARBA00006336"/>
    </source>
</evidence>
<dbReference type="PANTHER" id="PTHR31212">
    <property type="entry name" value="ALPHA-KETOGLUTARATE-DEPENDENT DIOXYGENASE ALKB HOMOLOG 3"/>
    <property type="match status" value="1"/>
</dbReference>
<dbReference type="InterPro" id="IPR037151">
    <property type="entry name" value="AlkB-like_sf"/>
</dbReference>
<dbReference type="Gene3D" id="2.60.120.590">
    <property type="entry name" value="Alpha-ketoglutarate-dependent dioxygenase AlkB-like"/>
    <property type="match status" value="1"/>
</dbReference>
<dbReference type="SUPFAM" id="SSF51197">
    <property type="entry name" value="Clavaminate synthase-like"/>
    <property type="match status" value="1"/>
</dbReference>
<dbReference type="InterPro" id="IPR036380">
    <property type="entry name" value="Isochorismatase-like_sf"/>
</dbReference>
<evidence type="ECO:0000313" key="5">
    <source>
        <dbReference type="Proteomes" id="UP000288859"/>
    </source>
</evidence>
<dbReference type="Pfam" id="PF00857">
    <property type="entry name" value="Isochorismatase"/>
    <property type="match status" value="1"/>
</dbReference>
<dbReference type="InterPro" id="IPR027450">
    <property type="entry name" value="AlkB-like"/>
</dbReference>
<reference evidence="4 5" key="1">
    <citation type="submission" date="2017-03" db="EMBL/GenBank/DDBJ databases">
        <title>Genomes of endolithic fungi from Antarctica.</title>
        <authorList>
            <person name="Coleine C."/>
            <person name="Masonjones S."/>
            <person name="Stajich J.E."/>
        </authorList>
    </citation>
    <scope>NUCLEOTIDE SEQUENCE [LARGE SCALE GENOMIC DNA]</scope>
    <source>
        <strain evidence="4 5">CCFEE 6314</strain>
    </source>
</reference>
<proteinExistence type="inferred from homology"/>
<dbReference type="Proteomes" id="UP000288859">
    <property type="component" value="Unassembled WGS sequence"/>
</dbReference>
<dbReference type="InterPro" id="IPR005123">
    <property type="entry name" value="Oxoglu/Fe-dep_dioxygenase_dom"/>
</dbReference>
<dbReference type="Gene3D" id="3.40.50.850">
    <property type="entry name" value="Isochorismatase-like"/>
    <property type="match status" value="1"/>
</dbReference>
<comment type="caution">
    <text evidence="4">The sequence shown here is derived from an EMBL/GenBank/DDBJ whole genome shotgun (WGS) entry which is preliminary data.</text>
</comment>
<feature type="compositionally biased region" description="Polar residues" evidence="2">
    <location>
        <begin position="381"/>
        <end position="411"/>
    </location>
</feature>
<sequence>MLFPAGSLPSPPPIDTKKALLLLDFQNEFVSPEGKNPIPNVKTFISKLPSLISEFRTKGEVIWCGTEFIHPRSSLSATTGSQCILSNQSLTLREDDYDGDDDDEYTRTKPTIAVEDSPSSSPAPHQLTDPEAFLGPLKPSDARCCLPGSAGVEYPKVLKPAIDQQRDLVFLKSHYSAFVDTPLLIHLRTNLITELYVCGSMSNITVYATVLDAVCHGLQVCVVEDCLGYINERCHIEAMCHMADNMGANGIDYQELRDDLAGILGDVVREQDFGATFEIRLPVAPPSTTRPRATAQQTDQWASYFHTESDQEAESKNGREAPSPREQGAIQHHSYANSESSFCKESRRTSPSHSPPRKRSPSALDPSEQEPLPKSSHKPSNRVSNPRTLTEHPNTQDSQPVHDLSSAQHSQTAIDPAISASMPLHETSNDVDQSEIKIQPDSKQSVTGLAPNQDILDLSGASAGKKKKKREARILGSGDVMGQGDSFLHVHLLDSEDATAAFYTCRNSVQWQKMFHRSGEVPRLVAVQGSVSKNGSQVPVYRHPADESPELQPFDLTVEHLRKEAERIVGHPLNHVLIQWYRNSEDNISEHSDKSLDIVRGSKIVNLSLGARRTMILRTKKSAVATDGSVQTSDTVRPSQRIHLPHNSLFILGPETNRHWLHAIRADKRLPSEKDPTELAFDGERISLTFRHIGTFIDPINNTIWGQGATAKTHDAAVPLKTGAEAEREGEMMIKAFGQENHRSTDWDWDEWYGDGFDVINFETKPTGMYVADRVCA</sequence>
<dbReference type="CDD" id="cd00431">
    <property type="entry name" value="cysteine_hydrolases"/>
    <property type="match status" value="1"/>
</dbReference>
<protein>
    <recommendedName>
        <fullName evidence="3">Fe2OG dioxygenase domain-containing protein</fullName>
    </recommendedName>
</protein>
<dbReference type="EMBL" id="NAJM01000002">
    <property type="protein sequence ID" value="RVX75561.1"/>
    <property type="molecule type" value="Genomic_DNA"/>
</dbReference>
<dbReference type="Pfam" id="PF13532">
    <property type="entry name" value="2OG-FeII_Oxy_2"/>
    <property type="match status" value="1"/>
</dbReference>
<name>A0A438NIL1_EXOME</name>
<feature type="compositionally biased region" description="Acidic residues" evidence="2">
    <location>
        <begin position="95"/>
        <end position="104"/>
    </location>
</feature>
<evidence type="ECO:0000259" key="3">
    <source>
        <dbReference type="PROSITE" id="PS51471"/>
    </source>
</evidence>
<dbReference type="GO" id="GO:0051213">
    <property type="term" value="F:dioxygenase activity"/>
    <property type="evidence" value="ECO:0007669"/>
    <property type="project" value="InterPro"/>
</dbReference>
<dbReference type="OrthoDB" id="445341at2759"/>
<dbReference type="AlphaFoldDB" id="A0A438NIL1"/>
<evidence type="ECO:0000256" key="2">
    <source>
        <dbReference type="SAM" id="MobiDB-lite"/>
    </source>
</evidence>
<dbReference type="SUPFAM" id="SSF52499">
    <property type="entry name" value="Isochorismatase-like hydrolases"/>
    <property type="match status" value="1"/>
</dbReference>
<accession>A0A438NIL1</accession>
<gene>
    <name evidence="4" type="ORF">B0A52_00914</name>
</gene>
<feature type="region of interest" description="Disordered" evidence="2">
    <location>
        <begin position="308"/>
        <end position="411"/>
    </location>
</feature>
<dbReference type="InterPro" id="IPR032854">
    <property type="entry name" value="ALKBH3"/>
</dbReference>